<dbReference type="Proteomes" id="UP000003146">
    <property type="component" value="Unassembled WGS sequence"/>
</dbReference>
<gene>
    <name evidence="1" type="ORF">BACCOP_02663</name>
</gene>
<dbReference type="AlphaFoldDB" id="B3JL79"/>
<protein>
    <submittedName>
        <fullName evidence="1">Uncharacterized protein</fullName>
    </submittedName>
</protein>
<comment type="caution">
    <text evidence="1">The sequence shown here is derived from an EMBL/GenBank/DDBJ whole genome shotgun (WGS) entry which is preliminary data.</text>
</comment>
<dbReference type="EMBL" id="ABIY02000097">
    <property type="protein sequence ID" value="EDV00373.1"/>
    <property type="molecule type" value="Genomic_DNA"/>
</dbReference>
<dbReference type="eggNOG" id="ENOG503151V">
    <property type="taxonomic scope" value="Bacteria"/>
</dbReference>
<dbReference type="STRING" id="470145.BACCOP_02663"/>
<dbReference type="HOGENOM" id="CLU_867804_0_0_10"/>
<organism evidence="1 2">
    <name type="scientific">Phocaeicola coprocola DSM 17136</name>
    <dbReference type="NCBI Taxonomy" id="470145"/>
    <lineage>
        <taxon>Bacteria</taxon>
        <taxon>Pseudomonadati</taxon>
        <taxon>Bacteroidota</taxon>
        <taxon>Bacteroidia</taxon>
        <taxon>Bacteroidales</taxon>
        <taxon>Bacteroidaceae</taxon>
        <taxon>Phocaeicola</taxon>
    </lineage>
</organism>
<reference evidence="1 2" key="1">
    <citation type="submission" date="2008-04" db="EMBL/GenBank/DDBJ databases">
        <title>Draft genome sequence of Bacteroides coprocola (DSM 17136).</title>
        <authorList>
            <person name="Sudarsanam P."/>
            <person name="Ley R."/>
            <person name="Guruge J."/>
            <person name="Turnbaugh P.J."/>
            <person name="Mahowald M."/>
            <person name="Liep D."/>
            <person name="Gordon J."/>
        </authorList>
    </citation>
    <scope>NUCLEOTIDE SEQUENCE [LARGE SCALE GENOMIC DNA]</scope>
    <source>
        <strain evidence="1 2">DSM 17136</strain>
    </source>
</reference>
<evidence type="ECO:0000313" key="2">
    <source>
        <dbReference type="Proteomes" id="UP000003146"/>
    </source>
</evidence>
<name>B3JL79_9BACT</name>
<accession>B3JL79</accession>
<reference evidence="1 2" key="2">
    <citation type="submission" date="2008-04" db="EMBL/GenBank/DDBJ databases">
        <authorList>
            <person name="Fulton L."/>
            <person name="Clifton S."/>
            <person name="Fulton B."/>
            <person name="Xu J."/>
            <person name="Minx P."/>
            <person name="Pepin K.H."/>
            <person name="Johnson M."/>
            <person name="Thiruvilangam P."/>
            <person name="Bhonagiri V."/>
            <person name="Nash W.E."/>
            <person name="Mardis E.R."/>
            <person name="Wilson R.K."/>
        </authorList>
    </citation>
    <scope>NUCLEOTIDE SEQUENCE [LARGE SCALE GENOMIC DNA]</scope>
    <source>
        <strain evidence="1 2">DSM 17136</strain>
    </source>
</reference>
<sequence>MFYRRLKIQYICFIACLLTSLIIKQMRKISLTRSALVTGCILTSFIPLQGKAKNLFLEQDIQSFSGHARADTRVAYKEKRDTLIQNDHTLLIAGQFVENDTLFFVQEYDCEAGKMSRNTYIFLEPDRQSEYFQPDYWINRFEGNHEDYLQQIKEHRNYHLKNNGTPYQKVNTFGLPADWIPLHYFDGKPYAYIPPEADSPAPRRLTDSLLIQKDFEIYTFPLRESRKLSPTLYHFRLEETDLFIHILDEQTQTAVWEYRQGKKNRYHLMIPVASVRYFDLMHSIAPNHKYFETHRAPVFDSVNIKALLQQKQQSNIPEKE</sequence>
<evidence type="ECO:0000313" key="1">
    <source>
        <dbReference type="EMBL" id="EDV00373.1"/>
    </source>
</evidence>
<proteinExistence type="predicted"/>